<organism evidence="1 2">
    <name type="scientific">Candidatus Iainarchaeum sp</name>
    <dbReference type="NCBI Taxonomy" id="3101447"/>
    <lineage>
        <taxon>Archaea</taxon>
        <taxon>Candidatus Iainarchaeota</taxon>
        <taxon>Candidatus Iainarchaeia</taxon>
        <taxon>Candidatus Iainarchaeales</taxon>
        <taxon>Candidatus Iainarchaeaceae</taxon>
        <taxon>Candidatus Iainarchaeum</taxon>
    </lineage>
</organism>
<dbReference type="EMBL" id="DUFJ01000103">
    <property type="protein sequence ID" value="HIH33511.1"/>
    <property type="molecule type" value="Genomic_DNA"/>
</dbReference>
<reference evidence="2" key="1">
    <citation type="journal article" date="2020" name="bioRxiv">
        <title>A rank-normalized archaeal taxonomy based on genome phylogeny resolves widespread incomplete and uneven classifications.</title>
        <authorList>
            <person name="Rinke C."/>
            <person name="Chuvochina M."/>
            <person name="Mussig A.J."/>
            <person name="Chaumeil P.-A."/>
            <person name="Waite D.W."/>
            <person name="Whitman W.B."/>
            <person name="Parks D.H."/>
            <person name="Hugenholtz P."/>
        </authorList>
    </citation>
    <scope>NUCLEOTIDE SEQUENCE [LARGE SCALE GENOMIC DNA]</scope>
</reference>
<dbReference type="Proteomes" id="UP000527315">
    <property type="component" value="Unassembled WGS sequence"/>
</dbReference>
<evidence type="ECO:0000313" key="2">
    <source>
        <dbReference type="Proteomes" id="UP000527315"/>
    </source>
</evidence>
<protein>
    <submittedName>
        <fullName evidence="1">Uncharacterized protein</fullName>
    </submittedName>
</protein>
<evidence type="ECO:0000313" key="1">
    <source>
        <dbReference type="EMBL" id="HIH33511.1"/>
    </source>
</evidence>
<comment type="caution">
    <text evidence="1">The sequence shown here is derived from an EMBL/GenBank/DDBJ whole genome shotgun (WGS) entry which is preliminary data.</text>
</comment>
<dbReference type="AlphaFoldDB" id="A0A7J4KU19"/>
<name>A0A7J4KU19_9ARCH</name>
<feature type="non-terminal residue" evidence="1">
    <location>
        <position position="1"/>
    </location>
</feature>
<accession>A0A7J4KU19</accession>
<proteinExistence type="predicted"/>
<gene>
    <name evidence="1" type="ORF">HA227_04660</name>
</gene>
<sequence length="80" mass="8821">LMINNIVKENQPYPMTRLLDMSPHPGISYPGEGHWFTDSGSGGATLNKGQSFNDSEDGFQITTIDNNPSQIIFNVTFTQS</sequence>